<dbReference type="GO" id="GO:0005524">
    <property type="term" value="F:ATP binding"/>
    <property type="evidence" value="ECO:0007669"/>
    <property type="project" value="UniProtKB-UniRule"/>
</dbReference>
<dbReference type="GO" id="GO:0000725">
    <property type="term" value="P:recombinational repair"/>
    <property type="evidence" value="ECO:0007669"/>
    <property type="project" value="TreeGrafter"/>
</dbReference>
<evidence type="ECO:0000256" key="3">
    <source>
        <dbReference type="ARBA" id="ARBA00022801"/>
    </source>
</evidence>
<dbReference type="Gene3D" id="3.40.50.300">
    <property type="entry name" value="P-loop containing nucleotide triphosphate hydrolases"/>
    <property type="match status" value="2"/>
</dbReference>
<comment type="similarity">
    <text evidence="1">Belongs to the helicase family. UvrD subfamily.</text>
</comment>
<dbReference type="SUPFAM" id="SSF52540">
    <property type="entry name" value="P-loop containing nucleoside triphosphate hydrolases"/>
    <property type="match status" value="1"/>
</dbReference>
<feature type="binding site" evidence="10">
    <location>
        <begin position="32"/>
        <end position="39"/>
    </location>
    <ligand>
        <name>ATP</name>
        <dbReference type="ChEBI" id="CHEBI:30616"/>
    </ligand>
</feature>
<name>E3CXY5_9BACT</name>
<dbReference type="CDD" id="cd18807">
    <property type="entry name" value="SF1_C_UvrD"/>
    <property type="match status" value="1"/>
</dbReference>
<evidence type="ECO:0000256" key="2">
    <source>
        <dbReference type="ARBA" id="ARBA00022741"/>
    </source>
</evidence>
<accession>E3CXY5</accession>
<evidence type="ECO:0000259" key="11">
    <source>
        <dbReference type="PROSITE" id="PS51198"/>
    </source>
</evidence>
<evidence type="ECO:0000256" key="5">
    <source>
        <dbReference type="ARBA" id="ARBA00022840"/>
    </source>
</evidence>
<reference evidence="13 14" key="1">
    <citation type="journal article" date="2010" name="Stand. Genomic Sci.">
        <title>Non-contiguous finished genome sequence of Aminomonas paucivorans type strain (GLU-3).</title>
        <authorList>
            <person name="Pitluck S."/>
            <person name="Yasawong M."/>
            <person name="Held B."/>
            <person name="Lapidus A."/>
            <person name="Nolan M."/>
            <person name="Copeland A."/>
            <person name="Lucas S."/>
            <person name="Del Rio T.G."/>
            <person name="Tice H."/>
            <person name="Cheng J.F."/>
            <person name="Chertkov O."/>
            <person name="Goodwin L."/>
            <person name="Tapia R."/>
            <person name="Han C."/>
            <person name="Liolios K."/>
            <person name="Ivanova N."/>
            <person name="Mavromatis K."/>
            <person name="Ovchinnikova G."/>
            <person name="Pati A."/>
            <person name="Chen A."/>
            <person name="Palaniappan K."/>
            <person name="Land M."/>
            <person name="Hauser L."/>
            <person name="Chang Y.J."/>
            <person name="Jeffries C.D."/>
            <person name="Pukall R."/>
            <person name="Spring S."/>
            <person name="Rohde M."/>
            <person name="Sikorski J."/>
            <person name="Goker M."/>
            <person name="Woyke T."/>
            <person name="Bristow J."/>
            <person name="Eisen J.A."/>
            <person name="Markowitz V."/>
            <person name="Hugenholtz P."/>
            <person name="Kyrpides N.C."/>
            <person name="Klenk H.P."/>
        </authorList>
    </citation>
    <scope>NUCLEOTIDE SEQUENCE [LARGE SCALE GENOMIC DNA]</scope>
    <source>
        <strain evidence="13 14">DSM 12260</strain>
    </source>
</reference>
<dbReference type="Proteomes" id="UP000005096">
    <property type="component" value="Chromosome"/>
</dbReference>
<dbReference type="InterPro" id="IPR000212">
    <property type="entry name" value="DNA_helicase_UvrD/REP"/>
</dbReference>
<keyword evidence="5 10" id="KW-0067">ATP-binding</keyword>
<dbReference type="PaxDb" id="584708-Apau_1169"/>
<evidence type="ECO:0000256" key="10">
    <source>
        <dbReference type="PROSITE-ProRule" id="PRU00560"/>
    </source>
</evidence>
<evidence type="ECO:0000256" key="9">
    <source>
        <dbReference type="ARBA" id="ARBA00048988"/>
    </source>
</evidence>
<dbReference type="Pfam" id="PF13361">
    <property type="entry name" value="UvrD_C"/>
    <property type="match status" value="2"/>
</dbReference>
<dbReference type="PANTHER" id="PTHR11070:SF55">
    <property type="entry name" value="DNA 3'-5' HELICASE"/>
    <property type="match status" value="1"/>
</dbReference>
<dbReference type="InterPro" id="IPR027417">
    <property type="entry name" value="P-loop_NTPase"/>
</dbReference>
<dbReference type="InterPro" id="IPR013986">
    <property type="entry name" value="DExx_box_DNA_helicase_dom_sf"/>
</dbReference>
<keyword evidence="6" id="KW-0413">Isomerase</keyword>
<dbReference type="GO" id="GO:0043138">
    <property type="term" value="F:3'-5' DNA helicase activity"/>
    <property type="evidence" value="ECO:0007669"/>
    <property type="project" value="UniProtKB-EC"/>
</dbReference>
<protein>
    <recommendedName>
        <fullName evidence="8">DNA 3'-5' helicase</fullName>
        <ecNumber evidence="8">5.6.2.4</ecNumber>
    </recommendedName>
</protein>
<evidence type="ECO:0000313" key="13">
    <source>
        <dbReference type="EMBL" id="EFQ23595.1"/>
    </source>
</evidence>
<comment type="catalytic activity">
    <reaction evidence="9">
        <text>ATP + H2O = ADP + phosphate + H(+)</text>
        <dbReference type="Rhea" id="RHEA:13065"/>
        <dbReference type="ChEBI" id="CHEBI:15377"/>
        <dbReference type="ChEBI" id="CHEBI:15378"/>
        <dbReference type="ChEBI" id="CHEBI:30616"/>
        <dbReference type="ChEBI" id="CHEBI:43474"/>
        <dbReference type="ChEBI" id="CHEBI:456216"/>
        <dbReference type="EC" id="5.6.2.4"/>
    </reaction>
</comment>
<keyword evidence="2 10" id="KW-0547">Nucleotide-binding</keyword>
<dbReference type="GO" id="GO:0005829">
    <property type="term" value="C:cytosol"/>
    <property type="evidence" value="ECO:0007669"/>
    <property type="project" value="TreeGrafter"/>
</dbReference>
<evidence type="ECO:0000259" key="12">
    <source>
        <dbReference type="PROSITE" id="PS51217"/>
    </source>
</evidence>
<dbReference type="PROSITE" id="PS51198">
    <property type="entry name" value="UVRD_HELICASE_ATP_BIND"/>
    <property type="match status" value="1"/>
</dbReference>
<dbReference type="PANTHER" id="PTHR11070">
    <property type="entry name" value="UVRD / RECB / PCRA DNA HELICASE FAMILY MEMBER"/>
    <property type="match status" value="1"/>
</dbReference>
<dbReference type="AlphaFoldDB" id="E3CXY5"/>
<evidence type="ECO:0000256" key="8">
    <source>
        <dbReference type="ARBA" id="ARBA00034808"/>
    </source>
</evidence>
<proteinExistence type="inferred from homology"/>
<keyword evidence="3 10" id="KW-0378">Hydrolase</keyword>
<dbReference type="RefSeq" id="WP_006300796.1">
    <property type="nucleotide sequence ID" value="NZ_CM001022.1"/>
</dbReference>
<evidence type="ECO:0000256" key="1">
    <source>
        <dbReference type="ARBA" id="ARBA00009922"/>
    </source>
</evidence>
<evidence type="ECO:0000313" key="14">
    <source>
        <dbReference type="Proteomes" id="UP000005096"/>
    </source>
</evidence>
<dbReference type="GO" id="GO:0003677">
    <property type="term" value="F:DNA binding"/>
    <property type="evidence" value="ECO:0007669"/>
    <property type="project" value="InterPro"/>
</dbReference>
<dbReference type="OrthoDB" id="9810135at2"/>
<dbReference type="HOGENOM" id="CLU_004585_5_8_0"/>
<keyword evidence="14" id="KW-1185">Reference proteome</keyword>
<dbReference type="Gene3D" id="1.10.486.10">
    <property type="entry name" value="PCRA, domain 4"/>
    <property type="match status" value="1"/>
</dbReference>
<sequence>MRGLTESPLLEGLNPPQREAVLHHESSQLVLAGAGSGKTRVLTRKIAFLIRELGISPGRILAVTFTNKAAGEMRERVEKLLGERARGLRVSTFHSYGLHFLRRHEGILQEMGYGRPLLVFDRSDQKGLVKRLLAEKNLDEKRFDPGWLLETFSTAKDERDLSSGTVNLEGMLGQLYLLYEQRMKEQGALDFDDLVTLPLLLLSRDEELRRREASGLDWVLVDEYQDVNRTQYLLLRRLTSEGQKLLVVGDPDQAIYGWRGADVSMILNFERDFPGARVTVLEQNYRSSGHILEGANGVIARNSDRREKRLWTAAHRGERIQVLRARSDQEEASALAERVEGLLRDGYRYGDMAVLYRMNALSRTYEQKFLEEGIPYRVVRGVAFYERREVKDVLGMLRLAIQPRDRGSLERVGNLPPRGLGKKGLEVLGDWLQERTEDPRSVWETLRDQGVPAVKGKAREGLRGLAEGMLGVLDRSDRAREALVHLWEDYGYGTFLAADDPDRFEERRENVFELLSVLPEEGDVEQVLAEVALFTDAETTEEDVDRVSLLTLHAAKGLEFPVVFLVGMEEGIFPNGRCLGDRQSIEEERRLCYVGMTRARERLYVSGAESRLLFGAFQRNGFSRFLQEIPEGCTSLEDRTRMGGLRDVRGSRQRRHWSW</sequence>
<dbReference type="CDD" id="cd17932">
    <property type="entry name" value="DEXQc_UvrD"/>
    <property type="match status" value="1"/>
</dbReference>
<dbReference type="EC" id="5.6.2.4" evidence="8"/>
<dbReference type="Pfam" id="PF00580">
    <property type="entry name" value="UvrD-helicase"/>
    <property type="match status" value="1"/>
</dbReference>
<keyword evidence="4 10" id="KW-0347">Helicase</keyword>
<dbReference type="Gene3D" id="1.10.10.160">
    <property type="match status" value="1"/>
</dbReference>
<evidence type="ECO:0000256" key="4">
    <source>
        <dbReference type="ARBA" id="ARBA00022806"/>
    </source>
</evidence>
<comment type="catalytic activity">
    <reaction evidence="7">
        <text>Couples ATP hydrolysis with the unwinding of duplex DNA by translocating in the 3'-5' direction.</text>
        <dbReference type="EC" id="5.6.2.4"/>
    </reaction>
</comment>
<dbReference type="InterPro" id="IPR014016">
    <property type="entry name" value="UvrD-like_ATP-bd"/>
</dbReference>
<organism evidence="13 14">
    <name type="scientific">Aminomonas paucivorans DSM 12260</name>
    <dbReference type="NCBI Taxonomy" id="584708"/>
    <lineage>
        <taxon>Bacteria</taxon>
        <taxon>Thermotogati</taxon>
        <taxon>Synergistota</taxon>
        <taxon>Synergistia</taxon>
        <taxon>Synergistales</taxon>
        <taxon>Synergistaceae</taxon>
        <taxon>Aminomonas</taxon>
    </lineage>
</organism>
<dbReference type="EMBL" id="CM001022">
    <property type="protein sequence ID" value="EFQ23595.1"/>
    <property type="molecule type" value="Genomic_DNA"/>
</dbReference>
<dbReference type="InterPro" id="IPR014017">
    <property type="entry name" value="DNA_helicase_UvrD-like_C"/>
</dbReference>
<dbReference type="GO" id="GO:0033202">
    <property type="term" value="C:DNA helicase complex"/>
    <property type="evidence" value="ECO:0007669"/>
    <property type="project" value="TreeGrafter"/>
</dbReference>
<dbReference type="GO" id="GO:0016887">
    <property type="term" value="F:ATP hydrolysis activity"/>
    <property type="evidence" value="ECO:0007669"/>
    <property type="project" value="RHEA"/>
</dbReference>
<evidence type="ECO:0000256" key="7">
    <source>
        <dbReference type="ARBA" id="ARBA00034617"/>
    </source>
</evidence>
<feature type="domain" description="UvrD-like helicase C-terminal" evidence="12">
    <location>
        <begin position="289"/>
        <end position="557"/>
    </location>
</feature>
<gene>
    <name evidence="13" type="ORF">Apau_1169</name>
</gene>
<evidence type="ECO:0000256" key="6">
    <source>
        <dbReference type="ARBA" id="ARBA00023235"/>
    </source>
</evidence>
<dbReference type="PROSITE" id="PS51217">
    <property type="entry name" value="UVRD_HELICASE_CTER"/>
    <property type="match status" value="1"/>
</dbReference>
<dbReference type="STRING" id="584708.Apau_1169"/>
<dbReference type="eggNOG" id="COG0210">
    <property type="taxonomic scope" value="Bacteria"/>
</dbReference>
<feature type="domain" description="UvrD-like helicase ATP-binding" evidence="11">
    <location>
        <begin position="11"/>
        <end position="288"/>
    </location>
</feature>